<dbReference type="Gene3D" id="3.40.50.620">
    <property type="entry name" value="HUPs"/>
    <property type="match status" value="1"/>
</dbReference>
<comment type="caution">
    <text evidence="2">The sequence shown here is derived from an EMBL/GenBank/DDBJ whole genome shotgun (WGS) entry which is preliminary data.</text>
</comment>
<keyword evidence="3" id="KW-1185">Reference proteome</keyword>
<dbReference type="PANTHER" id="PTHR38657">
    <property type="entry name" value="SLR1343 PROTEIN"/>
    <property type="match status" value="1"/>
</dbReference>
<reference evidence="2 3" key="1">
    <citation type="submission" date="2021-03" db="EMBL/GenBank/DDBJ databases">
        <title>novel species isolated from a fishpond in China.</title>
        <authorList>
            <person name="Lu H."/>
            <person name="Cai Z."/>
        </authorList>
    </citation>
    <scope>NUCLEOTIDE SEQUENCE [LARGE SCALE GENOMIC DNA]</scope>
    <source>
        <strain evidence="2 3">YJ13C</strain>
    </source>
</reference>
<dbReference type="EMBL" id="JAFKCU010000002">
    <property type="protein sequence ID" value="MBN7815810.1"/>
    <property type="molecule type" value="Genomic_DNA"/>
</dbReference>
<gene>
    <name evidence="2" type="ORF">J0A69_10230</name>
</gene>
<dbReference type="PANTHER" id="PTHR38657:SF1">
    <property type="entry name" value="SLR1343 PROTEIN"/>
    <property type="match status" value="1"/>
</dbReference>
<evidence type="ECO:0000313" key="2">
    <source>
        <dbReference type="EMBL" id="MBN7815810.1"/>
    </source>
</evidence>
<name>A0ABS3CFC7_9BACT</name>
<evidence type="ECO:0000313" key="3">
    <source>
        <dbReference type="Proteomes" id="UP000664480"/>
    </source>
</evidence>
<dbReference type="Gene3D" id="1.25.40.80">
    <property type="match status" value="1"/>
</dbReference>
<dbReference type="Gene3D" id="1.10.579.10">
    <property type="entry name" value="DNA Cyclobutane Dipyrimidine Photolyase, subunit A, domain 3"/>
    <property type="match status" value="1"/>
</dbReference>
<organism evidence="2 3">
    <name type="scientific">Algoriphagus pacificus</name>
    <dbReference type="NCBI Taxonomy" id="2811234"/>
    <lineage>
        <taxon>Bacteria</taxon>
        <taxon>Pseudomonadati</taxon>
        <taxon>Bacteroidota</taxon>
        <taxon>Cytophagia</taxon>
        <taxon>Cytophagales</taxon>
        <taxon>Cyclobacteriaceae</taxon>
        <taxon>Algoriphagus</taxon>
    </lineage>
</organism>
<dbReference type="SUPFAM" id="SSF48173">
    <property type="entry name" value="Cryptochrome/photolyase FAD-binding domain"/>
    <property type="match status" value="1"/>
</dbReference>
<dbReference type="Proteomes" id="UP000664480">
    <property type="component" value="Unassembled WGS sequence"/>
</dbReference>
<dbReference type="InterPro" id="IPR007357">
    <property type="entry name" value="PhrB-like"/>
</dbReference>
<protein>
    <submittedName>
        <fullName evidence="2">Cryptochrome/photolyase family protein</fullName>
    </submittedName>
</protein>
<feature type="region of interest" description="Disordered" evidence="1">
    <location>
        <begin position="161"/>
        <end position="186"/>
    </location>
</feature>
<dbReference type="InterPro" id="IPR036134">
    <property type="entry name" value="Crypto/Photolyase_FAD-like_sf"/>
</dbReference>
<dbReference type="RefSeq" id="WP_206586457.1">
    <property type="nucleotide sequence ID" value="NZ_JAFKCU010000002.1"/>
</dbReference>
<accession>A0ABS3CFC7</accession>
<dbReference type="Pfam" id="PF04244">
    <property type="entry name" value="DPRP"/>
    <property type="match status" value="1"/>
</dbReference>
<dbReference type="Gene3D" id="1.10.10.1710">
    <property type="entry name" value="Deoxyribodipyrimidine photolyase-related"/>
    <property type="match status" value="1"/>
</dbReference>
<evidence type="ECO:0000256" key="1">
    <source>
        <dbReference type="SAM" id="MobiDB-lite"/>
    </source>
</evidence>
<dbReference type="InterPro" id="IPR052551">
    <property type="entry name" value="UV-DNA_repair_photolyase"/>
</dbReference>
<dbReference type="InterPro" id="IPR014729">
    <property type="entry name" value="Rossmann-like_a/b/a_fold"/>
</dbReference>
<sequence>MVLAINLIFPHQLFSSSPLLENKHEVYLIEEFLFFRQYNFHKQKLAFHRASMKAYQSFLEEKGKKVHYIASDSELSDIRKFQKEIEEKKITEIHFIDPVDNWLEKRFRKAAKSCKLTLHENPAFLNSKKELSKFFKPDKKSFFQTTFYKQERKDKEILMDKDHEPEGGNWTYDTENRKKYPKGKTPPSIQFPDASDFWEEAVTYTKKHFGDNPGKLTKEPIYPINQQQAEAWLDQFLEKRFHEFGPYEDAIVKDESYLNHSLLSPLINVGLLLPDQVLDKSLEFAKKEKVPINSTEGFVRQIIGWREFIRGMYECKGTYSRTRNYWGFKRKIPASFYDGSTGIAPVDQTIKKVLKTGYCHHIERLMILGNFMLLCEFDPDEVYRWFMELFIDAYDWVMVPNVYGMSQFADGGLFATKPYIAGSNYLKKMSDYPKGDWEEIWDGLFWRFIDEHSDFFQGNPRLSMMYHTWNKMSKDKKEAHLNNAKAFLGKLN</sequence>
<proteinExistence type="predicted"/>